<evidence type="ECO:0000313" key="4">
    <source>
        <dbReference type="Proteomes" id="UP000199103"/>
    </source>
</evidence>
<dbReference type="Proteomes" id="UP000199103">
    <property type="component" value="Chromosome I"/>
</dbReference>
<dbReference type="EMBL" id="LT629772">
    <property type="protein sequence ID" value="SDS74256.1"/>
    <property type="molecule type" value="Genomic_DNA"/>
</dbReference>
<feature type="region of interest" description="Disordered" evidence="1">
    <location>
        <begin position="50"/>
        <end position="89"/>
    </location>
</feature>
<evidence type="ECO:0000256" key="2">
    <source>
        <dbReference type="SAM" id="Phobius"/>
    </source>
</evidence>
<gene>
    <name evidence="3" type="ORF">SAMN04489812_2872</name>
</gene>
<keyword evidence="2" id="KW-0812">Transmembrane</keyword>
<keyword evidence="4" id="KW-1185">Reference proteome</keyword>
<evidence type="ECO:0000256" key="1">
    <source>
        <dbReference type="SAM" id="MobiDB-lite"/>
    </source>
</evidence>
<proteinExistence type="predicted"/>
<organism evidence="3 4">
    <name type="scientific">Microlunatus soli</name>
    <dbReference type="NCBI Taxonomy" id="630515"/>
    <lineage>
        <taxon>Bacteria</taxon>
        <taxon>Bacillati</taxon>
        <taxon>Actinomycetota</taxon>
        <taxon>Actinomycetes</taxon>
        <taxon>Propionibacteriales</taxon>
        <taxon>Propionibacteriaceae</taxon>
        <taxon>Microlunatus</taxon>
    </lineage>
</organism>
<dbReference type="AlphaFoldDB" id="A0A1H1UPX0"/>
<evidence type="ECO:0000313" key="3">
    <source>
        <dbReference type="EMBL" id="SDS74256.1"/>
    </source>
</evidence>
<dbReference type="RefSeq" id="WP_091525814.1">
    <property type="nucleotide sequence ID" value="NZ_LT629772.1"/>
</dbReference>
<feature type="transmembrane region" description="Helical" evidence="2">
    <location>
        <begin position="34"/>
        <end position="50"/>
    </location>
</feature>
<sequence length="89" mass="9328">MRRTDGRLVRYGAALAFLLAAAVASRLTGLDHAAILLIVGGVVVAGLFLGRGRDDRGDRGGPGGGGGRGERAEGQPIPIRVRADRIRRR</sequence>
<accession>A0A1H1UPX0</accession>
<name>A0A1H1UPX0_9ACTN</name>
<reference evidence="3 4" key="1">
    <citation type="submission" date="2016-10" db="EMBL/GenBank/DDBJ databases">
        <authorList>
            <person name="de Groot N.N."/>
        </authorList>
    </citation>
    <scope>NUCLEOTIDE SEQUENCE [LARGE SCALE GENOMIC DNA]</scope>
    <source>
        <strain evidence="3 4">DSM 21800</strain>
    </source>
</reference>
<keyword evidence="2" id="KW-1133">Transmembrane helix</keyword>
<keyword evidence="2" id="KW-0472">Membrane</keyword>
<protein>
    <submittedName>
        <fullName evidence="3">Uncharacterized protein</fullName>
    </submittedName>
</protein>